<dbReference type="EMBL" id="CAKOGP040002091">
    <property type="protein sequence ID" value="CAJ1961617.1"/>
    <property type="molecule type" value="Genomic_DNA"/>
</dbReference>
<organism evidence="4 5">
    <name type="scientific">Cylindrotheca closterium</name>
    <dbReference type="NCBI Taxonomy" id="2856"/>
    <lineage>
        <taxon>Eukaryota</taxon>
        <taxon>Sar</taxon>
        <taxon>Stramenopiles</taxon>
        <taxon>Ochrophyta</taxon>
        <taxon>Bacillariophyta</taxon>
        <taxon>Bacillariophyceae</taxon>
        <taxon>Bacillariophycidae</taxon>
        <taxon>Bacillariales</taxon>
        <taxon>Bacillariaceae</taxon>
        <taxon>Cylindrotheca</taxon>
    </lineage>
</organism>
<feature type="transmembrane region" description="Helical" evidence="2">
    <location>
        <begin position="294"/>
        <end position="316"/>
    </location>
</feature>
<evidence type="ECO:0000256" key="1">
    <source>
        <dbReference type="SAM" id="MobiDB-lite"/>
    </source>
</evidence>
<feature type="compositionally biased region" description="Low complexity" evidence="1">
    <location>
        <begin position="510"/>
        <end position="520"/>
    </location>
</feature>
<comment type="caution">
    <text evidence="4">The sequence shown here is derived from an EMBL/GenBank/DDBJ whole genome shotgun (WGS) entry which is preliminary data.</text>
</comment>
<sequence>MKSKGRTAMQYVPLIAIIALLILESVPIEAKKFQQGLQRFQRSSTRIDTELSTDQIRRPTRSPTQPPAHDDLITDRSSRYHSEREDKESAPIPTSTVFLSSARSASNRIFKPERGSTVKNAIQSAKDRFHYATKYKNQASAKKPLGLTTNLSGGADATGGENPTTPSPTTQGQSSGATAAFLGTLRHKRNKLLPNVIKANEATIRKVKEGMNTLQRKGAQVTPSVVTFLSVLWTSDKGVSFLSLYALALLGASCGFHLFLYFITVGYAAGITLPVAVALKIYKSQTQLSIPTLFHSYLTVAWGLRLLMFLTWREYFTWPELHSQVVDLQKTMDIPFASRLLCWFVYSFFYVSMMASNWSRLKTNGRWGIVGYSGLLFQITGLLLETIADLQKNGFKSMHRHSWCNVGLWKWSTHPNYLGEGLFWWGTYLGHGFTSTVHTLLATIGLLFVVTVLKGSTRSLSRKRLEKYSDQPGFYEFQRTHSIWGPKKWWWWLHGMEELISETSSEPVGNSTRTSTNTTSAAEDGASSVQS</sequence>
<proteinExistence type="predicted"/>
<protein>
    <recommendedName>
        <fullName evidence="6">Steroid 5-alpha reductase C-terminal domain-containing protein</fullName>
    </recommendedName>
</protein>
<accession>A0AAD2G3N5</accession>
<evidence type="ECO:0000256" key="2">
    <source>
        <dbReference type="SAM" id="Phobius"/>
    </source>
</evidence>
<evidence type="ECO:0000313" key="5">
    <source>
        <dbReference type="Proteomes" id="UP001295423"/>
    </source>
</evidence>
<feature type="transmembrane region" description="Helical" evidence="2">
    <location>
        <begin position="428"/>
        <end position="453"/>
    </location>
</feature>
<evidence type="ECO:0000256" key="3">
    <source>
        <dbReference type="SAM" id="SignalP"/>
    </source>
</evidence>
<dbReference type="InterPro" id="IPR010721">
    <property type="entry name" value="UstE-like"/>
</dbReference>
<keyword evidence="2" id="KW-0812">Transmembrane</keyword>
<keyword evidence="5" id="KW-1185">Reference proteome</keyword>
<keyword evidence="2" id="KW-0472">Membrane</keyword>
<dbReference type="Pfam" id="PF06966">
    <property type="entry name" value="DUF1295"/>
    <property type="match status" value="1"/>
</dbReference>
<feature type="region of interest" description="Disordered" evidence="1">
    <location>
        <begin position="37"/>
        <end position="98"/>
    </location>
</feature>
<feature type="compositionally biased region" description="Polar residues" evidence="1">
    <location>
        <begin position="37"/>
        <end position="54"/>
    </location>
</feature>
<dbReference type="PANTHER" id="PTHR32251:SF17">
    <property type="entry name" value="STEROID 5-ALPHA REDUCTASE C-TERMINAL DOMAIN-CONTAINING PROTEIN"/>
    <property type="match status" value="1"/>
</dbReference>
<feature type="compositionally biased region" description="Basic and acidic residues" evidence="1">
    <location>
        <begin position="68"/>
        <end position="89"/>
    </location>
</feature>
<dbReference type="GO" id="GO:0016020">
    <property type="term" value="C:membrane"/>
    <property type="evidence" value="ECO:0007669"/>
    <property type="project" value="TreeGrafter"/>
</dbReference>
<feature type="chain" id="PRO_5042234370" description="Steroid 5-alpha reductase C-terminal domain-containing protein" evidence="3">
    <location>
        <begin position="31"/>
        <end position="531"/>
    </location>
</feature>
<keyword evidence="3" id="KW-0732">Signal</keyword>
<keyword evidence="2" id="KW-1133">Transmembrane helix</keyword>
<reference evidence="4" key="1">
    <citation type="submission" date="2023-08" db="EMBL/GenBank/DDBJ databases">
        <authorList>
            <person name="Audoor S."/>
            <person name="Bilcke G."/>
        </authorList>
    </citation>
    <scope>NUCLEOTIDE SEQUENCE</scope>
</reference>
<dbReference type="AlphaFoldDB" id="A0AAD2G3N5"/>
<feature type="region of interest" description="Disordered" evidence="1">
    <location>
        <begin position="503"/>
        <end position="531"/>
    </location>
</feature>
<dbReference type="Proteomes" id="UP001295423">
    <property type="component" value="Unassembled WGS sequence"/>
</dbReference>
<feature type="transmembrane region" description="Helical" evidence="2">
    <location>
        <begin position="258"/>
        <end position="282"/>
    </location>
</feature>
<feature type="transmembrane region" description="Helical" evidence="2">
    <location>
        <begin position="336"/>
        <end position="355"/>
    </location>
</feature>
<dbReference type="PANTHER" id="PTHR32251">
    <property type="entry name" value="3-OXO-5-ALPHA-STEROID 4-DEHYDROGENASE"/>
    <property type="match status" value="1"/>
</dbReference>
<gene>
    <name evidence="4" type="ORF">CYCCA115_LOCUS19286</name>
</gene>
<feature type="compositionally biased region" description="Low complexity" evidence="1">
    <location>
        <begin position="163"/>
        <end position="175"/>
    </location>
</feature>
<evidence type="ECO:0008006" key="6">
    <source>
        <dbReference type="Google" id="ProtNLM"/>
    </source>
</evidence>
<evidence type="ECO:0000313" key="4">
    <source>
        <dbReference type="EMBL" id="CAJ1961617.1"/>
    </source>
</evidence>
<name>A0AAD2G3N5_9STRA</name>
<feature type="region of interest" description="Disordered" evidence="1">
    <location>
        <begin position="137"/>
        <end position="175"/>
    </location>
</feature>
<dbReference type="Gene3D" id="1.20.120.1630">
    <property type="match status" value="1"/>
</dbReference>
<feature type="signal peptide" evidence="3">
    <location>
        <begin position="1"/>
        <end position="30"/>
    </location>
</feature>
<feature type="transmembrane region" description="Helical" evidence="2">
    <location>
        <begin position="367"/>
        <end position="388"/>
    </location>
</feature>